<dbReference type="Gene3D" id="2.60.120.200">
    <property type="match status" value="2"/>
</dbReference>
<dbReference type="Pfam" id="PF01391">
    <property type="entry name" value="Collagen"/>
    <property type="match status" value="1"/>
</dbReference>
<dbReference type="OrthoDB" id="114660at2759"/>
<name>A0A7I4XY16_HAECO</name>
<dbReference type="PROSITE" id="PS50060">
    <property type="entry name" value="MAM_2"/>
    <property type="match status" value="1"/>
</dbReference>
<feature type="region of interest" description="Disordered" evidence="3">
    <location>
        <begin position="674"/>
        <end position="775"/>
    </location>
</feature>
<dbReference type="InterPro" id="IPR010515">
    <property type="entry name" value="Collagenase_NC10/endostatin"/>
</dbReference>
<reference evidence="8" key="1">
    <citation type="submission" date="2020-12" db="UniProtKB">
        <authorList>
            <consortium name="WormBaseParasite"/>
        </authorList>
    </citation>
    <scope>IDENTIFICATION</scope>
    <source>
        <strain evidence="8">MHco3</strain>
    </source>
</reference>
<evidence type="ECO:0000313" key="8">
    <source>
        <dbReference type="WBParaSite" id="HCON_00026560-00001"/>
    </source>
</evidence>
<feature type="domain" description="MAM" evidence="5">
    <location>
        <begin position="256"/>
        <end position="405"/>
    </location>
</feature>
<dbReference type="InterPro" id="IPR013320">
    <property type="entry name" value="ConA-like_dom_sf"/>
</dbReference>
<dbReference type="GO" id="GO:0030198">
    <property type="term" value="P:extracellular matrix organization"/>
    <property type="evidence" value="ECO:0007669"/>
    <property type="project" value="TreeGrafter"/>
</dbReference>
<keyword evidence="2" id="KW-0176">Collagen</keyword>
<evidence type="ECO:0000259" key="6">
    <source>
        <dbReference type="PROSITE" id="PS50853"/>
    </source>
</evidence>
<evidence type="ECO:0000256" key="1">
    <source>
        <dbReference type="ARBA" id="ARBA00022737"/>
    </source>
</evidence>
<evidence type="ECO:0000259" key="5">
    <source>
        <dbReference type="PROSITE" id="PS50060"/>
    </source>
</evidence>
<dbReference type="GO" id="GO:0031012">
    <property type="term" value="C:extracellular matrix"/>
    <property type="evidence" value="ECO:0007669"/>
    <property type="project" value="TreeGrafter"/>
</dbReference>
<dbReference type="PROSITE" id="PS50853">
    <property type="entry name" value="FN3"/>
    <property type="match status" value="2"/>
</dbReference>
<dbReference type="Pfam" id="PF06482">
    <property type="entry name" value="Endostatin"/>
    <property type="match status" value="1"/>
</dbReference>
<dbReference type="InterPro" id="IPR048287">
    <property type="entry name" value="TSPN-like_N"/>
</dbReference>
<dbReference type="InterPro" id="IPR016187">
    <property type="entry name" value="CTDL_fold"/>
</dbReference>
<organism evidence="7 8">
    <name type="scientific">Haemonchus contortus</name>
    <name type="common">Barber pole worm</name>
    <dbReference type="NCBI Taxonomy" id="6289"/>
    <lineage>
        <taxon>Eukaryota</taxon>
        <taxon>Metazoa</taxon>
        <taxon>Ecdysozoa</taxon>
        <taxon>Nematoda</taxon>
        <taxon>Chromadorea</taxon>
        <taxon>Rhabditida</taxon>
        <taxon>Rhabditina</taxon>
        <taxon>Rhabditomorpha</taxon>
        <taxon>Strongyloidea</taxon>
        <taxon>Trichostrongylidae</taxon>
        <taxon>Haemonchus</taxon>
    </lineage>
</organism>
<dbReference type="GO" id="GO:0030020">
    <property type="term" value="F:extracellular matrix structural constituent conferring tensile strength"/>
    <property type="evidence" value="ECO:0007669"/>
    <property type="project" value="TreeGrafter"/>
</dbReference>
<dbReference type="Gene3D" id="3.40.1620.70">
    <property type="match status" value="1"/>
</dbReference>
<dbReference type="InterPro" id="IPR036116">
    <property type="entry name" value="FN3_sf"/>
</dbReference>
<dbReference type="OMA" id="GTKQTNI"/>
<evidence type="ECO:0000256" key="2">
    <source>
        <dbReference type="ARBA" id="ARBA00023119"/>
    </source>
</evidence>
<dbReference type="AlphaFoldDB" id="A0A7I4XY16"/>
<keyword evidence="4" id="KW-0732">Signal</keyword>
<dbReference type="SUPFAM" id="SSF49899">
    <property type="entry name" value="Concanavalin A-like lectins/glucanases"/>
    <property type="match status" value="2"/>
</dbReference>
<dbReference type="SUPFAM" id="SSF49265">
    <property type="entry name" value="Fibronectin type III"/>
    <property type="match status" value="1"/>
</dbReference>
<feature type="compositionally biased region" description="Pro residues" evidence="3">
    <location>
        <begin position="713"/>
        <end position="722"/>
    </location>
</feature>
<feature type="signal peptide" evidence="4">
    <location>
        <begin position="1"/>
        <end position="29"/>
    </location>
</feature>
<feature type="compositionally biased region" description="Pro residues" evidence="3">
    <location>
        <begin position="739"/>
        <end position="753"/>
    </location>
</feature>
<dbReference type="CDD" id="cd06263">
    <property type="entry name" value="MAM"/>
    <property type="match status" value="1"/>
</dbReference>
<dbReference type="InterPro" id="IPR045463">
    <property type="entry name" value="XV/XVIII_trimerization_dom"/>
</dbReference>
<dbReference type="GO" id="GO:0005615">
    <property type="term" value="C:extracellular space"/>
    <property type="evidence" value="ECO:0007669"/>
    <property type="project" value="TreeGrafter"/>
</dbReference>
<dbReference type="Pfam" id="PF20010">
    <property type="entry name" value="Collagen_trimer"/>
    <property type="match status" value="1"/>
</dbReference>
<feature type="region of interest" description="Disordered" evidence="3">
    <location>
        <begin position="638"/>
        <end position="658"/>
    </location>
</feature>
<dbReference type="InterPro" id="IPR000998">
    <property type="entry name" value="MAM_dom"/>
</dbReference>
<dbReference type="Pfam" id="PF00041">
    <property type="entry name" value="fn3"/>
    <property type="match status" value="2"/>
</dbReference>
<dbReference type="PANTHER" id="PTHR24023:SF1112">
    <property type="entry name" value="COL_CUTICLE_N DOMAIN-CONTAINING PROTEIN-RELATED"/>
    <property type="match status" value="1"/>
</dbReference>
<sequence length="1167" mass="128973">ENDHYCHWPPTIPAAMRLAILTLLQLASRHIIIVADEQPNESRVPDKPENVRVRTTATTATLWWEAPADKSILVRGYTISYGVATPSRRIVIEGVNTNSFTLNRLEPDTDYVFAVGAYNEAEGEDGEPVFLSARTLPSDGAPAFSLWPPIAVRAQSPAPGIVTVSWEDPNPEQDIENEIDGTQRHYLIQYGIYQSEQLSKMRSNSRHVKLTGLLPGKEYEIAVKVVGDDGRESPWSIRDIVLTPPDPSKEVSRYDWECDFEKDLCGMRNGDGVNWIRSGGSPPAESGSRYLTMDTESSSYHFASLFSPMFNMQSSASLCLQFNYYLKSSKDGHLYVELRDEKKTAKKQLLRLSLSKMPAHKWKEITIPLAAQKGPFKIFFEVTWKTEAPWIAFDRIRLSSGACPSHPQSLRLAQLDDGETEVDLLVPVESALNSDPRVFRAKGIDSLPAIGIQRGVEIAVPYRLYLPRRFFPQFSLLASVKPMDRRGGYLFAIVNPYDTLVDVGVLLEPAGSGQTNISLIYSSRRDATSRAIASFLVPEFVQQWTQIAFEVTKDSVTLYFKCIRFAEREIRDLPQLIMEDAHKLYIGSAGPILGSGFEGAIQELKIIDDPSEAAKQCDELWNDDEGSGLPLDQFKDQADRAKSVEKELIPAPTPPAPLPMDLAQKLHEPDRMALKGERGEPGPPGVCLQQCRDGMPGPSGPIGPQGPQGVEGPPGPPGPPGEPGYVQQATYDGPIQAMPGPPGVAGPPGPPGPQGIQGPRGETGYPGRDGRDFQGLSDRDIELIVRHPLLKGEKGECVQSTTTVFQPAADDVRTYYERERERVGLKGEKGDRGMPGPPGPPGAPGPAQQVAYGGDASIVRVYPSTHELFSSRVLIGTLAFATATQQLYIKVNNGWKEVALGAFYPMVEQRQSVATARPETRPTPPPSTRREIPAPAPPPPSYEREQQLQPPVPAYAQDTPIPPPHFQPRPPPDYLTASHRDRMIHLIALNEPFDGNMHGMRGADLQCYRQSRMAGFTTTFRAMLSSDVQDMLRIVHTADWDTPVVNIRGEHLFASWRAVLNDGQRSTRPLYSFSRHDVLTERHWPEKRIWHGSATGGIRAGDYCDGWRSNYSSLSAMAGDLRVPGGLISAAQPVSCDHKLIVLCIENMSKFHGDKILKKRRLGKVIW</sequence>
<feature type="domain" description="Fibronectin type-III" evidence="6">
    <location>
        <begin position="44"/>
        <end position="138"/>
    </location>
</feature>
<feature type="compositionally biased region" description="Pro residues" evidence="3">
    <location>
        <begin position="835"/>
        <end position="844"/>
    </location>
</feature>
<dbReference type="SUPFAM" id="SSF56436">
    <property type="entry name" value="C-type lectin-like"/>
    <property type="match status" value="1"/>
</dbReference>
<feature type="compositionally biased region" description="Basic and acidic residues" evidence="3">
    <location>
        <begin position="638"/>
        <end position="648"/>
    </location>
</feature>
<dbReference type="Gene3D" id="2.60.40.10">
    <property type="entry name" value="Immunoglobulins"/>
    <property type="match status" value="2"/>
</dbReference>
<proteinExistence type="predicted"/>
<evidence type="ECO:0000313" key="7">
    <source>
        <dbReference type="Proteomes" id="UP000025227"/>
    </source>
</evidence>
<feature type="region of interest" description="Disordered" evidence="3">
    <location>
        <begin position="911"/>
        <end position="948"/>
    </location>
</feature>
<feature type="domain" description="Fibronectin type-III" evidence="6">
    <location>
        <begin position="148"/>
        <end position="246"/>
    </location>
</feature>
<feature type="region of interest" description="Disordered" evidence="3">
    <location>
        <begin position="826"/>
        <end position="847"/>
    </location>
</feature>
<dbReference type="InterPro" id="IPR003961">
    <property type="entry name" value="FN3_dom"/>
</dbReference>
<dbReference type="WBParaSite" id="HCON_00026560-00001">
    <property type="protein sequence ID" value="HCON_00026560-00001"/>
    <property type="gene ID" value="HCON_00026560"/>
</dbReference>
<dbReference type="PANTHER" id="PTHR24023">
    <property type="entry name" value="COLLAGEN ALPHA"/>
    <property type="match status" value="1"/>
</dbReference>
<evidence type="ECO:0000256" key="4">
    <source>
        <dbReference type="SAM" id="SignalP"/>
    </source>
</evidence>
<dbReference type="GO" id="GO:0016020">
    <property type="term" value="C:membrane"/>
    <property type="evidence" value="ECO:0007669"/>
    <property type="project" value="InterPro"/>
</dbReference>
<keyword evidence="1" id="KW-0677">Repeat</keyword>
<dbReference type="InterPro" id="IPR013783">
    <property type="entry name" value="Ig-like_fold"/>
</dbReference>
<dbReference type="InterPro" id="IPR050149">
    <property type="entry name" value="Collagen_superfamily"/>
</dbReference>
<dbReference type="InterPro" id="IPR008160">
    <property type="entry name" value="Collagen"/>
</dbReference>
<dbReference type="Proteomes" id="UP000025227">
    <property type="component" value="Unplaced"/>
</dbReference>
<protein>
    <submittedName>
        <fullName evidence="8">Fibronectin type III domain protein</fullName>
    </submittedName>
</protein>
<dbReference type="SMART" id="SM00060">
    <property type="entry name" value="FN3"/>
    <property type="match status" value="2"/>
</dbReference>
<dbReference type="Gene3D" id="1.20.5.320">
    <property type="entry name" value="6-Phosphogluconate Dehydrogenase, domain 3"/>
    <property type="match status" value="1"/>
</dbReference>
<dbReference type="InterPro" id="IPR016186">
    <property type="entry name" value="C-type_lectin-like/link_sf"/>
</dbReference>
<feature type="chain" id="PRO_5029677416" evidence="4">
    <location>
        <begin position="30"/>
        <end position="1167"/>
    </location>
</feature>
<accession>A0A7I4XY16</accession>
<dbReference type="CDD" id="cd00063">
    <property type="entry name" value="FN3"/>
    <property type="match status" value="2"/>
</dbReference>
<evidence type="ECO:0000256" key="3">
    <source>
        <dbReference type="SAM" id="MobiDB-lite"/>
    </source>
</evidence>
<dbReference type="SMART" id="SM00210">
    <property type="entry name" value="TSPN"/>
    <property type="match status" value="1"/>
</dbReference>
<dbReference type="GO" id="GO:0005581">
    <property type="term" value="C:collagen trimer"/>
    <property type="evidence" value="ECO:0007669"/>
    <property type="project" value="UniProtKB-KW"/>
</dbReference>
<dbReference type="SMART" id="SM00137">
    <property type="entry name" value="MAM"/>
    <property type="match status" value="1"/>
</dbReference>
<dbReference type="Pfam" id="PF00629">
    <property type="entry name" value="MAM"/>
    <property type="match status" value="1"/>
</dbReference>
<dbReference type="Gene3D" id="3.10.100.10">
    <property type="entry name" value="Mannose-Binding Protein A, subunit A"/>
    <property type="match status" value="1"/>
</dbReference>
<keyword evidence="7" id="KW-1185">Reference proteome</keyword>